<evidence type="ECO:0000313" key="1">
    <source>
        <dbReference type="EMBL" id="KZN50928.1"/>
    </source>
</evidence>
<name>A0A167ELJ9_9GAMM</name>
<protein>
    <submittedName>
        <fullName evidence="1">Uncharacterized protein</fullName>
    </submittedName>
</protein>
<proteinExistence type="predicted"/>
<dbReference type="PATRIC" id="fig|1365251.3.peg.2197"/>
<evidence type="ECO:0000313" key="2">
    <source>
        <dbReference type="Proteomes" id="UP000076503"/>
    </source>
</evidence>
<dbReference type="Proteomes" id="UP000076503">
    <property type="component" value="Unassembled WGS sequence"/>
</dbReference>
<dbReference type="EMBL" id="AUXZ01000070">
    <property type="protein sequence ID" value="KZN50928.1"/>
    <property type="molecule type" value="Genomic_DNA"/>
</dbReference>
<reference evidence="1 2" key="1">
    <citation type="submission" date="2013-07" db="EMBL/GenBank/DDBJ databases">
        <title>Comparative Genomic and Metabolomic Analysis of Twelve Strains of Pseudoalteromonas luteoviolacea.</title>
        <authorList>
            <person name="Vynne N.G."/>
            <person name="Mansson M."/>
            <person name="Gram L."/>
        </authorList>
    </citation>
    <scope>NUCLEOTIDE SEQUENCE [LARGE SCALE GENOMIC DNA]</scope>
    <source>
        <strain evidence="1 2">H33</strain>
    </source>
</reference>
<accession>A0A167ELJ9</accession>
<organism evidence="1 2">
    <name type="scientific">Pseudoalteromonas luteoviolacea H33</name>
    <dbReference type="NCBI Taxonomy" id="1365251"/>
    <lineage>
        <taxon>Bacteria</taxon>
        <taxon>Pseudomonadati</taxon>
        <taxon>Pseudomonadota</taxon>
        <taxon>Gammaproteobacteria</taxon>
        <taxon>Alteromonadales</taxon>
        <taxon>Pseudoalteromonadaceae</taxon>
        <taxon>Pseudoalteromonas</taxon>
    </lineage>
</organism>
<sequence>MIMALKPTTTAQDAYVEMFERHHSQAHNELIDKLNEVALKLYSISMDKHYLRDAILVEVSKALMETKKYFRALESNTPRNYEIEGKLVMLWGLAAAPLSMLDKELGILCELEDENWLHPDGWTNDEIIEFGVKLDLISRTFMRLSFPVSVWH</sequence>
<dbReference type="AlphaFoldDB" id="A0A167ELJ9"/>
<gene>
    <name evidence="1" type="ORF">N476_14900</name>
</gene>
<comment type="caution">
    <text evidence="1">The sequence shown here is derived from an EMBL/GenBank/DDBJ whole genome shotgun (WGS) entry which is preliminary data.</text>
</comment>